<evidence type="ECO:0000313" key="10">
    <source>
        <dbReference type="Proteomes" id="UP000236751"/>
    </source>
</evidence>
<dbReference type="Gene3D" id="3.40.640.10">
    <property type="entry name" value="Type I PLP-dependent aspartate aminotransferase-like (Major domain)"/>
    <property type="match status" value="1"/>
</dbReference>
<keyword evidence="7" id="KW-0032">Aminotransferase</keyword>
<keyword evidence="4 8" id="KW-0456">Lyase</keyword>
<dbReference type="InterPro" id="IPR051798">
    <property type="entry name" value="Class-II_PLP-Dep_Aminotrans"/>
</dbReference>
<gene>
    <name evidence="7" type="ordered locus">Nmul_A2256</name>
    <name evidence="8" type="ORF">SAMN05216403_10672</name>
</gene>
<evidence type="ECO:0000259" key="6">
    <source>
        <dbReference type="Pfam" id="PF00155"/>
    </source>
</evidence>
<dbReference type="InterPro" id="IPR015422">
    <property type="entry name" value="PyrdxlP-dep_Trfase_small"/>
</dbReference>
<dbReference type="EMBL" id="CP000103">
    <property type="protein sequence ID" value="ABB75548.1"/>
    <property type="molecule type" value="Genomic_DNA"/>
</dbReference>
<dbReference type="CDD" id="cd00609">
    <property type="entry name" value="AAT_like"/>
    <property type="match status" value="1"/>
</dbReference>
<accession>Q2Y6S3</accession>
<evidence type="ECO:0000256" key="4">
    <source>
        <dbReference type="ARBA" id="ARBA00023239"/>
    </source>
</evidence>
<keyword evidence="7" id="KW-0808">Transferase</keyword>
<reference evidence="9" key="1">
    <citation type="submission" date="2005-08" db="EMBL/GenBank/DDBJ databases">
        <title>Complete sequence of chromosome 1 of Nitrosospira multiformis ATCC 25196.</title>
        <authorList>
            <person name="Copeland A."/>
            <person name="Lucas S."/>
            <person name="Lapidus A."/>
            <person name="Barry K."/>
            <person name="Detter J.C."/>
            <person name="Glavina T."/>
            <person name="Hammon N."/>
            <person name="Israni S."/>
            <person name="Pitluck S."/>
            <person name="Chain P."/>
            <person name="Malfatti S."/>
            <person name="Shin M."/>
            <person name="Vergez L."/>
            <person name="Schmutz J."/>
            <person name="Larimer F."/>
            <person name="Land M."/>
            <person name="Hauser L."/>
            <person name="Kyrpides N."/>
            <person name="Lykidis A."/>
            <person name="Richardson P."/>
        </authorList>
    </citation>
    <scope>NUCLEOTIDE SEQUENCE [LARGE SCALE GENOMIC DNA]</scope>
    <source>
        <strain evidence="9">ATCC 25196 / NCIMB 11849 / C 71</strain>
    </source>
</reference>
<feature type="domain" description="Aminotransferase class I/classII large" evidence="6">
    <location>
        <begin position="38"/>
        <end position="396"/>
    </location>
</feature>
<dbReference type="PANTHER" id="PTHR43525:SF1">
    <property type="entry name" value="PROTEIN MALY"/>
    <property type="match status" value="1"/>
</dbReference>
<dbReference type="STRING" id="323848.Nmul_A2256"/>
<evidence type="ECO:0000256" key="1">
    <source>
        <dbReference type="ARBA" id="ARBA00001933"/>
    </source>
</evidence>
<name>Q2Y6S3_NITMU</name>
<dbReference type="PANTHER" id="PTHR43525">
    <property type="entry name" value="PROTEIN MALY"/>
    <property type="match status" value="1"/>
</dbReference>
<comment type="cofactor">
    <cofactor evidence="1">
        <name>pyridoxal 5'-phosphate</name>
        <dbReference type="ChEBI" id="CHEBI:597326"/>
    </cofactor>
</comment>
<reference evidence="7" key="2">
    <citation type="submission" date="2005-08" db="EMBL/GenBank/DDBJ databases">
        <title>Complete sequence of Chromosome 1 of Nitrosospira multiformis ATCC 25196.</title>
        <authorList>
            <consortium name="US DOE Joint Genome Institute"/>
            <person name="Copeland A."/>
            <person name="Lucas S."/>
            <person name="Lapidus A."/>
            <person name="Barry K."/>
            <person name="Detter J.C."/>
            <person name="Glavina T."/>
            <person name="Hammon N."/>
            <person name="Israni S."/>
            <person name="Pitluck S."/>
            <person name="Chain P."/>
            <person name="Malfatti S."/>
            <person name="Shin M."/>
            <person name="Vergez L."/>
            <person name="Schmutz J."/>
            <person name="Larimer F."/>
            <person name="Land M."/>
            <person name="Hauser L."/>
            <person name="Kyrpides N."/>
            <person name="Lykidis A."/>
            <person name="Richardson P."/>
        </authorList>
    </citation>
    <scope>NUCLEOTIDE SEQUENCE</scope>
    <source>
        <strain evidence="7">ATCC 25196</strain>
    </source>
</reference>
<dbReference type="AlphaFoldDB" id="Q2Y6S3"/>
<protein>
    <recommendedName>
        <fullName evidence="2">cysteine-S-conjugate beta-lyase</fullName>
        <ecNumber evidence="2">4.4.1.13</ecNumber>
    </recommendedName>
</protein>
<evidence type="ECO:0000313" key="9">
    <source>
        <dbReference type="Proteomes" id="UP000002718"/>
    </source>
</evidence>
<dbReference type="HOGENOM" id="CLU_017584_15_0_4"/>
<evidence type="ECO:0000313" key="8">
    <source>
        <dbReference type="EMBL" id="SEF70032.1"/>
    </source>
</evidence>
<sequence>MNRSAPIADQDFDKEIDRTGTASLKYDGRQSMFGAAGVIPLWVADMDFAAPVAVTQALSRRAAHPVYGYTVFPDSLYESLMDWLRRRHGWEIERDWIMMCPGVVPSLHAVIMTFAPPGASVIVQPPVYFPFFSAVTATGRQLVQNPLRLRNGHYEIDYDHLEQCAQGARLLLLCSPHNPVGRVWSRGELERILRIADKHDLVVFSDEIHADLVYSEARHHILSRLAKTWAGSKANVITAVAPSKTFNIPGLNLSALVVPDSRHREELARTFDILHVSASNPFSIAAFEAAYREGEVWLDELLVYLQETRDFVSEYLATRLPEIHLIEPEGTYLLWFDCHELMNALGMTDIQLRHFFVHEAGIGMSPGTLFGAEGSGFMRMNIGAPRSTIEAALESIRKAVHKKAKQGSA</sequence>
<reference evidence="8 10" key="4">
    <citation type="submission" date="2016-10" db="EMBL/GenBank/DDBJ databases">
        <authorList>
            <person name="de Groot N.N."/>
        </authorList>
    </citation>
    <scope>NUCLEOTIDE SEQUENCE [LARGE SCALE GENOMIC DNA]</scope>
    <source>
        <strain evidence="8 10">Nl13</strain>
    </source>
</reference>
<evidence type="ECO:0000256" key="5">
    <source>
        <dbReference type="ARBA" id="ARBA00037974"/>
    </source>
</evidence>
<dbReference type="eggNOG" id="COG1168">
    <property type="taxonomic scope" value="Bacteria"/>
</dbReference>
<dbReference type="Gene3D" id="3.90.1150.10">
    <property type="entry name" value="Aspartate Aminotransferase, domain 1"/>
    <property type="match status" value="1"/>
</dbReference>
<dbReference type="NCBIfam" id="TIGR04350">
    <property type="entry name" value="C_S_lyase_PatB"/>
    <property type="match status" value="1"/>
</dbReference>
<dbReference type="RefSeq" id="WP_011381554.1">
    <property type="nucleotide sequence ID" value="NC_007614.1"/>
</dbReference>
<evidence type="ECO:0000313" key="7">
    <source>
        <dbReference type="EMBL" id="ABB75548.1"/>
    </source>
</evidence>
<dbReference type="Proteomes" id="UP000002718">
    <property type="component" value="Chromosome"/>
</dbReference>
<proteinExistence type="inferred from homology"/>
<comment type="similarity">
    <text evidence="5">Belongs to the class-II pyridoxal-phosphate-dependent aminotransferase family. MalY/PatB cystathionine beta-lyase subfamily.</text>
</comment>
<keyword evidence="9" id="KW-1185">Reference proteome</keyword>
<evidence type="ECO:0000256" key="3">
    <source>
        <dbReference type="ARBA" id="ARBA00022898"/>
    </source>
</evidence>
<dbReference type="InterPro" id="IPR004839">
    <property type="entry name" value="Aminotransferase_I/II_large"/>
</dbReference>
<reference evidence="7 9" key="3">
    <citation type="journal article" date="2008" name="Appl. Environ. Microbiol.">
        <title>Complete genome sequence of Nitrosospira multiformis, an ammonia-oxidizing bacterium from the soil environment.</title>
        <authorList>
            <person name="Norton J.M."/>
            <person name="Klotz M.G."/>
            <person name="Stein L.Y."/>
            <person name="Arp D.J."/>
            <person name="Bottomley P.J."/>
            <person name="Chain P.S."/>
            <person name="Hauser L.J."/>
            <person name="Land M.L."/>
            <person name="Larimer F.W."/>
            <person name="Shin M.W."/>
            <person name="Starkenburg S.R."/>
        </authorList>
    </citation>
    <scope>NUCLEOTIDE SEQUENCE [LARGE SCALE GENOMIC DNA]</scope>
    <source>
        <strain evidence="7">ATCC 25196</strain>
        <strain evidence="9">ATCC 25196 / NCIMB 11849 / C 71</strain>
    </source>
</reference>
<dbReference type="EC" id="4.4.1.13" evidence="2"/>
<dbReference type="InterPro" id="IPR027619">
    <property type="entry name" value="C-S_lyase_PatB-like"/>
</dbReference>
<keyword evidence="3" id="KW-0663">Pyridoxal phosphate</keyword>
<organism evidence="7 9">
    <name type="scientific">Nitrosospira multiformis (strain ATCC 25196 / NCIMB 11849 / C 71)</name>
    <dbReference type="NCBI Taxonomy" id="323848"/>
    <lineage>
        <taxon>Bacteria</taxon>
        <taxon>Pseudomonadati</taxon>
        <taxon>Pseudomonadota</taxon>
        <taxon>Betaproteobacteria</taxon>
        <taxon>Nitrosomonadales</taxon>
        <taxon>Nitrosomonadaceae</taxon>
        <taxon>Nitrosospira</taxon>
    </lineage>
</organism>
<dbReference type="KEGG" id="nmu:Nmul_A2256"/>
<dbReference type="InterPro" id="IPR015424">
    <property type="entry name" value="PyrdxlP-dep_Trfase"/>
</dbReference>
<dbReference type="GO" id="GO:0030170">
    <property type="term" value="F:pyridoxal phosphate binding"/>
    <property type="evidence" value="ECO:0007669"/>
    <property type="project" value="InterPro"/>
</dbReference>
<evidence type="ECO:0000256" key="2">
    <source>
        <dbReference type="ARBA" id="ARBA00012224"/>
    </source>
</evidence>
<dbReference type="InterPro" id="IPR015421">
    <property type="entry name" value="PyrdxlP-dep_Trfase_major"/>
</dbReference>
<dbReference type="SUPFAM" id="SSF53383">
    <property type="entry name" value="PLP-dependent transferases"/>
    <property type="match status" value="1"/>
</dbReference>
<dbReference type="Pfam" id="PF00155">
    <property type="entry name" value="Aminotran_1_2"/>
    <property type="match status" value="1"/>
</dbReference>
<dbReference type="EMBL" id="FNVK01000006">
    <property type="protein sequence ID" value="SEF70032.1"/>
    <property type="molecule type" value="Genomic_DNA"/>
</dbReference>
<dbReference type="Proteomes" id="UP000236751">
    <property type="component" value="Unassembled WGS sequence"/>
</dbReference>
<dbReference type="GO" id="GO:0047804">
    <property type="term" value="F:cysteine-S-conjugate beta-lyase activity"/>
    <property type="evidence" value="ECO:0007669"/>
    <property type="project" value="UniProtKB-EC"/>
</dbReference>
<dbReference type="GO" id="GO:0008483">
    <property type="term" value="F:transaminase activity"/>
    <property type="evidence" value="ECO:0007669"/>
    <property type="project" value="UniProtKB-KW"/>
</dbReference>